<dbReference type="KEGG" id="ruf:TH63_00585"/>
<sequence length="309" mass="35057">MGQRPPNESSYKELASGGSTKVKIARTYTSEPGILKMQPFVLTQELSFDENERLISEKTFTYSETVFGVDTSMVMQELFYGEGKHQLSFMKKTFINVLNKERHKKEIGYEYTPDGKVARVLFYQPDGTIQEWETEEEALLASLKQARGQSVASGLDNKSISANSISRSDWVYRDRRNSGPARRPVVDQATPMATTIQHESIANGYITREVSSTGKVVSEQRVLLNEKKQVSHVITSHHDLKGKATTVSITNHVYDAAGREIEQTVLDKAGKLNVKYAHTYDDQGLLIESYWTGRKGKVLKRMRYSYEFF</sequence>
<protein>
    <submittedName>
        <fullName evidence="1">Uncharacterized protein</fullName>
    </submittedName>
</protein>
<dbReference type="AlphaFoldDB" id="A0A0H4VKQ7"/>
<accession>A0A0H4VKQ7</accession>
<organism evidence="1 2">
    <name type="scientific">Rufibacter radiotolerans</name>
    <dbReference type="NCBI Taxonomy" id="1379910"/>
    <lineage>
        <taxon>Bacteria</taxon>
        <taxon>Pseudomonadati</taxon>
        <taxon>Bacteroidota</taxon>
        <taxon>Cytophagia</taxon>
        <taxon>Cytophagales</taxon>
        <taxon>Hymenobacteraceae</taxon>
        <taxon>Rufibacter</taxon>
    </lineage>
</organism>
<gene>
    <name evidence="1" type="ORF">TH63_00585</name>
</gene>
<dbReference type="EMBL" id="CP010777">
    <property type="protein sequence ID" value="AKQ44472.1"/>
    <property type="molecule type" value="Genomic_DNA"/>
</dbReference>
<evidence type="ECO:0000313" key="1">
    <source>
        <dbReference type="EMBL" id="AKQ44472.1"/>
    </source>
</evidence>
<name>A0A0H4VKQ7_9BACT</name>
<keyword evidence="2" id="KW-1185">Reference proteome</keyword>
<dbReference type="Gene3D" id="2.180.10.10">
    <property type="entry name" value="RHS repeat-associated core"/>
    <property type="match status" value="1"/>
</dbReference>
<dbReference type="Proteomes" id="UP000036458">
    <property type="component" value="Chromosome"/>
</dbReference>
<reference evidence="1 2" key="1">
    <citation type="submission" date="2015-01" db="EMBL/GenBank/DDBJ databases">
        <title>Rufibacter sp./DG31D/ whole genome sequencing.</title>
        <authorList>
            <person name="Kim M.K."/>
            <person name="Srinivasan S."/>
            <person name="Lee J.-J."/>
        </authorList>
    </citation>
    <scope>NUCLEOTIDE SEQUENCE [LARGE SCALE GENOMIC DNA]</scope>
    <source>
        <strain evidence="1 2">DG31D</strain>
    </source>
</reference>
<dbReference type="PATRIC" id="fig|1379910.4.peg.122"/>
<proteinExistence type="predicted"/>
<evidence type="ECO:0000313" key="2">
    <source>
        <dbReference type="Proteomes" id="UP000036458"/>
    </source>
</evidence>